<keyword evidence="2" id="KW-1185">Reference proteome</keyword>
<comment type="caution">
    <text evidence="1">The sequence shown here is derived from an EMBL/GenBank/DDBJ whole genome shotgun (WGS) entry which is preliminary data.</text>
</comment>
<dbReference type="EMBL" id="JBBNAF010000008">
    <property type="protein sequence ID" value="KAK9121443.1"/>
    <property type="molecule type" value="Genomic_DNA"/>
</dbReference>
<evidence type="ECO:0000313" key="1">
    <source>
        <dbReference type="EMBL" id="KAK9121443.1"/>
    </source>
</evidence>
<evidence type="ECO:0000313" key="2">
    <source>
        <dbReference type="Proteomes" id="UP001420932"/>
    </source>
</evidence>
<organism evidence="1 2">
    <name type="scientific">Stephania yunnanensis</name>
    <dbReference type="NCBI Taxonomy" id="152371"/>
    <lineage>
        <taxon>Eukaryota</taxon>
        <taxon>Viridiplantae</taxon>
        <taxon>Streptophyta</taxon>
        <taxon>Embryophyta</taxon>
        <taxon>Tracheophyta</taxon>
        <taxon>Spermatophyta</taxon>
        <taxon>Magnoliopsida</taxon>
        <taxon>Ranunculales</taxon>
        <taxon>Menispermaceae</taxon>
        <taxon>Menispermoideae</taxon>
        <taxon>Cissampelideae</taxon>
        <taxon>Stephania</taxon>
    </lineage>
</organism>
<proteinExistence type="predicted"/>
<gene>
    <name evidence="1" type="ORF">Syun_019060</name>
</gene>
<sequence length="50" mass="5872">MQLKLNEKLKDNIHATTFEDNLSWFQQHISLKNNSYKFCTLIATQRQGSS</sequence>
<accession>A0AAP0IV20</accession>
<reference evidence="1 2" key="1">
    <citation type="submission" date="2024-01" db="EMBL/GenBank/DDBJ databases">
        <title>Genome assemblies of Stephania.</title>
        <authorList>
            <person name="Yang L."/>
        </authorList>
    </citation>
    <scope>NUCLEOTIDE SEQUENCE [LARGE SCALE GENOMIC DNA]</scope>
    <source>
        <strain evidence="1">YNDBR</strain>
        <tissue evidence="1">Leaf</tissue>
    </source>
</reference>
<dbReference type="AlphaFoldDB" id="A0AAP0IV20"/>
<name>A0AAP0IV20_9MAGN</name>
<protein>
    <submittedName>
        <fullName evidence="1">Uncharacterized protein</fullName>
    </submittedName>
</protein>
<dbReference type="Proteomes" id="UP001420932">
    <property type="component" value="Unassembled WGS sequence"/>
</dbReference>